<dbReference type="eggNOG" id="KOG2881">
    <property type="taxonomic scope" value="Eukaryota"/>
</dbReference>
<comment type="subcellular location">
    <subcellularLocation>
        <location evidence="1 6">Membrane</location>
        <topology evidence="1 6">Multi-pass membrane protein</topology>
    </subcellularLocation>
</comment>
<keyword evidence="3 6" id="KW-0812">Transmembrane</keyword>
<dbReference type="PROSITE" id="PS01214">
    <property type="entry name" value="UPF0016"/>
    <property type="match status" value="1"/>
</dbReference>
<organism evidence="8 9">
    <name type="scientific">Mycosarcoma maydis</name>
    <name type="common">Corn smut fungus</name>
    <name type="synonym">Ustilago maydis</name>
    <dbReference type="NCBI Taxonomy" id="5270"/>
    <lineage>
        <taxon>Eukaryota</taxon>
        <taxon>Fungi</taxon>
        <taxon>Dikarya</taxon>
        <taxon>Basidiomycota</taxon>
        <taxon>Ustilaginomycotina</taxon>
        <taxon>Ustilaginomycetes</taxon>
        <taxon>Ustilaginales</taxon>
        <taxon>Ustilaginaceae</taxon>
        <taxon>Mycosarcoma</taxon>
    </lineage>
</organism>
<dbReference type="GO" id="GO:0032468">
    <property type="term" value="P:Golgi calcium ion homeostasis"/>
    <property type="evidence" value="ECO:0000318"/>
    <property type="project" value="GO_Central"/>
</dbReference>
<dbReference type="GO" id="GO:0015085">
    <property type="term" value="F:calcium ion transmembrane transporter activity"/>
    <property type="evidence" value="ECO:0000318"/>
    <property type="project" value="GO_Central"/>
</dbReference>
<evidence type="ECO:0000256" key="4">
    <source>
        <dbReference type="ARBA" id="ARBA00022989"/>
    </source>
</evidence>
<gene>
    <name evidence="8" type="ORF">UMAG_10523</name>
</gene>
<dbReference type="GO" id="GO:0000324">
    <property type="term" value="C:fungal-type vacuole"/>
    <property type="evidence" value="ECO:0007669"/>
    <property type="project" value="EnsemblFungi"/>
</dbReference>
<keyword evidence="9" id="KW-1185">Reference proteome</keyword>
<sequence>MEAISRIAVADSTAGISDLSVLVGGTGESAVASSLAGYSTALGALDQAWKNDPRALWSSFAMIIVSEIGDKTFLIAAILAMRQNKVVVFSGAFASLAVMSVLSALLGVMFPSLLPRSVTNLMAAALFLVFGLKMLKDGLGMSGDEIKHEWEEAEREIAQEQDSHEMDTLEQGCSPPVSSHSIKKDRGMTSTMREGAKNLCGLCFSPVFAQAFVLTFLGEWGDRSQIATIALAAAHNVALVCLGTILGHACCTSMAVIAGSWLASRISVKHVTLGGASLFLLFALVYAWEAHSDRHGVQSVVDAANAAVRARALLLPIQE</sequence>
<dbReference type="GO" id="GO:0005797">
    <property type="term" value="C:Golgi medial cisterna"/>
    <property type="evidence" value="ECO:0007669"/>
    <property type="project" value="EnsemblFungi"/>
</dbReference>
<name>A0A0D1DXT9_MYCMD</name>
<dbReference type="FunCoup" id="A0A0D1DXT9">
    <property type="interactions" value="379"/>
</dbReference>
<comment type="similarity">
    <text evidence="2 6">Belongs to the GDT1 family.</text>
</comment>
<dbReference type="OrthoDB" id="442680at2759"/>
<dbReference type="GO" id="GO:0005384">
    <property type="term" value="F:manganese ion transmembrane transporter activity"/>
    <property type="evidence" value="ECO:0000318"/>
    <property type="project" value="GO_Central"/>
</dbReference>
<dbReference type="GO" id="GO:0005794">
    <property type="term" value="C:Golgi apparatus"/>
    <property type="evidence" value="ECO:0000318"/>
    <property type="project" value="GO_Central"/>
</dbReference>
<dbReference type="InterPro" id="IPR001727">
    <property type="entry name" value="GDT1-like"/>
</dbReference>
<keyword evidence="4 6" id="KW-1133">Transmembrane helix</keyword>
<evidence type="ECO:0000256" key="3">
    <source>
        <dbReference type="ARBA" id="ARBA00022692"/>
    </source>
</evidence>
<evidence type="ECO:0000313" key="8">
    <source>
        <dbReference type="EMBL" id="KIS67325.1"/>
    </source>
</evidence>
<evidence type="ECO:0000256" key="6">
    <source>
        <dbReference type="RuleBase" id="RU365102"/>
    </source>
</evidence>
<protein>
    <recommendedName>
        <fullName evidence="6">GDT1 family protein</fullName>
    </recommendedName>
</protein>
<feature type="transmembrane region" description="Helical" evidence="6">
    <location>
        <begin position="113"/>
        <end position="132"/>
    </location>
</feature>
<feature type="transmembrane region" description="Helical" evidence="6">
    <location>
        <begin position="270"/>
        <end position="288"/>
    </location>
</feature>
<dbReference type="VEuPathDB" id="FungiDB:UMAG_10523"/>
<evidence type="ECO:0000256" key="7">
    <source>
        <dbReference type="SAM" id="MobiDB-lite"/>
    </source>
</evidence>
<reference evidence="8 9" key="1">
    <citation type="journal article" date="2006" name="Nature">
        <title>Insights from the genome of the biotrophic fungal plant pathogen Ustilago maydis.</title>
        <authorList>
            <person name="Kamper J."/>
            <person name="Kahmann R."/>
            <person name="Bolker M."/>
            <person name="Ma L.J."/>
            <person name="Brefort T."/>
            <person name="Saville B.J."/>
            <person name="Banuett F."/>
            <person name="Kronstad J.W."/>
            <person name="Gold S.E."/>
            <person name="Muller O."/>
            <person name="Perlin M.H."/>
            <person name="Wosten H.A."/>
            <person name="de Vries R."/>
            <person name="Ruiz-Herrera J."/>
            <person name="Reynaga-Pena C.G."/>
            <person name="Snetselaar K."/>
            <person name="McCann M."/>
            <person name="Perez-Martin J."/>
            <person name="Feldbrugge M."/>
            <person name="Basse C.W."/>
            <person name="Steinberg G."/>
            <person name="Ibeas J.I."/>
            <person name="Holloman W."/>
            <person name="Guzman P."/>
            <person name="Farman M."/>
            <person name="Stajich J.E."/>
            <person name="Sentandreu R."/>
            <person name="Gonzalez-Prieto J.M."/>
            <person name="Kennell J.C."/>
            <person name="Molina L."/>
            <person name="Schirawski J."/>
            <person name="Mendoza-Mendoza A."/>
            <person name="Greilinger D."/>
            <person name="Munch K."/>
            <person name="Rossel N."/>
            <person name="Scherer M."/>
            <person name="Vranes M."/>
            <person name="Ladendorf O."/>
            <person name="Vincon V."/>
            <person name="Fuchs U."/>
            <person name="Sandrock B."/>
            <person name="Meng S."/>
            <person name="Ho E.C."/>
            <person name="Cahill M.J."/>
            <person name="Boyce K.J."/>
            <person name="Klose J."/>
            <person name="Klosterman S.J."/>
            <person name="Deelstra H.J."/>
            <person name="Ortiz-Castellanos L."/>
            <person name="Li W."/>
            <person name="Sanchez-Alonso P."/>
            <person name="Schreier P.H."/>
            <person name="Hauser-Hahn I."/>
            <person name="Vaupel M."/>
            <person name="Koopmann E."/>
            <person name="Friedrich G."/>
            <person name="Voss H."/>
            <person name="Schluter T."/>
            <person name="Margolis J."/>
            <person name="Platt D."/>
            <person name="Swimmer C."/>
            <person name="Gnirke A."/>
            <person name="Chen F."/>
            <person name="Vysotskaia V."/>
            <person name="Mannhaupt G."/>
            <person name="Guldener U."/>
            <person name="Munsterkotter M."/>
            <person name="Haase D."/>
            <person name="Oesterheld M."/>
            <person name="Mewes H.W."/>
            <person name="Mauceli E.W."/>
            <person name="DeCaprio D."/>
            <person name="Wade C.M."/>
            <person name="Butler J."/>
            <person name="Young S."/>
            <person name="Jaffe D.B."/>
            <person name="Calvo S."/>
            <person name="Nusbaum C."/>
            <person name="Galagan J."/>
            <person name="Birren B.W."/>
        </authorList>
    </citation>
    <scope>NUCLEOTIDE SEQUENCE [LARGE SCALE GENOMIC DNA]</scope>
    <source>
        <strain evidence="9">DSM 14603 / FGSC 9021 / UM521</strain>
    </source>
</reference>
<dbReference type="GO" id="GO:0015369">
    <property type="term" value="F:calcium:proton antiporter activity"/>
    <property type="evidence" value="ECO:0007669"/>
    <property type="project" value="EnsemblFungi"/>
</dbReference>
<keyword evidence="5 6" id="KW-0472">Membrane</keyword>
<dbReference type="GO" id="GO:0005801">
    <property type="term" value="C:cis-Golgi network"/>
    <property type="evidence" value="ECO:0007669"/>
    <property type="project" value="EnsemblFungi"/>
</dbReference>
<evidence type="ECO:0000256" key="1">
    <source>
        <dbReference type="ARBA" id="ARBA00004141"/>
    </source>
</evidence>
<dbReference type="EMBL" id="CM003153">
    <property type="protein sequence ID" value="KIS67325.1"/>
    <property type="molecule type" value="Genomic_DNA"/>
</dbReference>
<proteinExistence type="inferred from homology"/>
<feature type="transmembrane region" description="Helical" evidence="6">
    <location>
        <begin position="237"/>
        <end position="263"/>
    </location>
</feature>
<feature type="region of interest" description="Disordered" evidence="7">
    <location>
        <begin position="166"/>
        <end position="186"/>
    </location>
</feature>
<evidence type="ECO:0000256" key="2">
    <source>
        <dbReference type="ARBA" id="ARBA00009190"/>
    </source>
</evidence>
<dbReference type="GO" id="GO:0030026">
    <property type="term" value="P:intracellular manganese ion homeostasis"/>
    <property type="evidence" value="ECO:0007669"/>
    <property type="project" value="EnsemblFungi"/>
</dbReference>
<dbReference type="PANTHER" id="PTHR12608">
    <property type="entry name" value="TRANSMEMBRANE PROTEIN HTP-1 RELATED"/>
    <property type="match status" value="1"/>
</dbReference>
<evidence type="ECO:0000313" key="9">
    <source>
        <dbReference type="Proteomes" id="UP000000561"/>
    </source>
</evidence>
<dbReference type="GeneID" id="23566543"/>
<feature type="transmembrane region" description="Helical" evidence="6">
    <location>
        <begin position="86"/>
        <end position="107"/>
    </location>
</feature>
<accession>A0A0D1DXT9</accession>
<evidence type="ECO:0000256" key="5">
    <source>
        <dbReference type="ARBA" id="ARBA00023136"/>
    </source>
</evidence>
<dbReference type="STRING" id="237631.A0A0D1DXT9"/>
<dbReference type="InParanoid" id="A0A0D1DXT9"/>
<feature type="transmembrane region" description="Helical" evidence="6">
    <location>
        <begin position="198"/>
        <end position="217"/>
    </location>
</feature>
<dbReference type="AlphaFoldDB" id="A0A0D1DXT9"/>
<feature type="transmembrane region" description="Helical" evidence="6">
    <location>
        <begin position="55"/>
        <end position="79"/>
    </location>
</feature>
<dbReference type="PANTHER" id="PTHR12608:SF1">
    <property type="entry name" value="TRANSMEMBRANE PROTEIN 165"/>
    <property type="match status" value="1"/>
</dbReference>
<dbReference type="GO" id="GO:0016020">
    <property type="term" value="C:membrane"/>
    <property type="evidence" value="ECO:0007669"/>
    <property type="project" value="UniProtKB-SubCell"/>
</dbReference>
<dbReference type="GO" id="GO:0010486">
    <property type="term" value="F:manganese:proton antiporter activity"/>
    <property type="evidence" value="ECO:0007669"/>
    <property type="project" value="EnsemblFungi"/>
</dbReference>
<dbReference type="GO" id="GO:0070588">
    <property type="term" value="P:calcium ion transmembrane transport"/>
    <property type="evidence" value="ECO:0000318"/>
    <property type="project" value="GO_Central"/>
</dbReference>
<dbReference type="InterPro" id="IPR049555">
    <property type="entry name" value="GDT1-like_CS"/>
</dbReference>
<dbReference type="RefSeq" id="XP_011391163.1">
    <property type="nucleotide sequence ID" value="XM_011392861.1"/>
</dbReference>
<dbReference type="KEGG" id="uma:UMAG_10523"/>
<dbReference type="Proteomes" id="UP000000561">
    <property type="component" value="Chromosome 14"/>
</dbReference>
<dbReference type="GO" id="GO:0071421">
    <property type="term" value="P:manganese ion transmembrane transport"/>
    <property type="evidence" value="ECO:0000318"/>
    <property type="project" value="GO_Central"/>
</dbReference>
<dbReference type="GO" id="GO:0032472">
    <property type="term" value="P:Golgi calcium ion transport"/>
    <property type="evidence" value="ECO:0000318"/>
    <property type="project" value="GO_Central"/>
</dbReference>
<dbReference type="Pfam" id="PF01169">
    <property type="entry name" value="GDT1"/>
    <property type="match status" value="2"/>
</dbReference>